<feature type="region of interest" description="Disordered" evidence="6">
    <location>
        <begin position="84"/>
        <end position="120"/>
    </location>
</feature>
<keyword evidence="9" id="KW-1185">Reference proteome</keyword>
<feature type="compositionally biased region" description="Polar residues" evidence="6">
    <location>
        <begin position="84"/>
        <end position="98"/>
    </location>
</feature>
<dbReference type="PANTHER" id="PTHR23057:SF0">
    <property type="entry name" value="JUXTAPOSED WITH ANOTHER ZINC FINGER PROTEIN 1"/>
    <property type="match status" value="1"/>
</dbReference>
<keyword evidence="3 5" id="KW-0863">Zinc-finger</keyword>
<protein>
    <recommendedName>
        <fullName evidence="7">C2H2-type domain-containing protein</fullName>
    </recommendedName>
</protein>
<dbReference type="GO" id="GO:0005634">
    <property type="term" value="C:nucleus"/>
    <property type="evidence" value="ECO:0007669"/>
    <property type="project" value="TreeGrafter"/>
</dbReference>
<feature type="compositionally biased region" description="Acidic residues" evidence="6">
    <location>
        <begin position="101"/>
        <end position="116"/>
    </location>
</feature>
<keyword evidence="4" id="KW-0862">Zinc</keyword>
<dbReference type="InterPro" id="IPR013087">
    <property type="entry name" value="Znf_C2H2_type"/>
</dbReference>
<evidence type="ECO:0000256" key="6">
    <source>
        <dbReference type="SAM" id="MobiDB-lite"/>
    </source>
</evidence>
<comment type="caution">
    <text evidence="8">The sequence shown here is derived from an EMBL/GenBank/DDBJ whole genome shotgun (WGS) entry which is preliminary data.</text>
</comment>
<dbReference type="EMBL" id="JAIWYP010000015">
    <property type="protein sequence ID" value="KAH3703098.1"/>
    <property type="molecule type" value="Genomic_DNA"/>
</dbReference>
<dbReference type="SUPFAM" id="SSF57667">
    <property type="entry name" value="beta-beta-alpha zinc fingers"/>
    <property type="match status" value="1"/>
</dbReference>
<dbReference type="InterPro" id="IPR051580">
    <property type="entry name" value="ZnF-Chromatin_assoc"/>
</dbReference>
<keyword evidence="2" id="KW-0677">Repeat</keyword>
<evidence type="ECO:0000259" key="7">
    <source>
        <dbReference type="PROSITE" id="PS50157"/>
    </source>
</evidence>
<evidence type="ECO:0000313" key="8">
    <source>
        <dbReference type="EMBL" id="KAH3703098.1"/>
    </source>
</evidence>
<dbReference type="Proteomes" id="UP000828390">
    <property type="component" value="Unassembled WGS sequence"/>
</dbReference>
<accession>A0A9D4BPY1</accession>
<name>A0A9D4BPY1_DREPO</name>
<keyword evidence="1" id="KW-0479">Metal-binding</keyword>
<dbReference type="PROSITE" id="PS00028">
    <property type="entry name" value="ZINC_FINGER_C2H2_1"/>
    <property type="match status" value="2"/>
</dbReference>
<dbReference type="PROSITE" id="PS50157">
    <property type="entry name" value="ZINC_FINGER_C2H2_2"/>
    <property type="match status" value="1"/>
</dbReference>
<evidence type="ECO:0000256" key="4">
    <source>
        <dbReference type="ARBA" id="ARBA00022833"/>
    </source>
</evidence>
<sequence length="309" mass="33661">MQMAVFLLNNCKFQGCGRAFSTLADLIHHIEDSHIDADPKLLEKQEVQQPSSLALSYILKHFSKGGVQLRKDLLDKQKKSKINIPSPSLQIRSATPTGSDLGEEDELCSEDEDSEDSYTTQEELTTDLILGMMQNLKDSDGDKPFACPVPGCKKRYKNVNGMKYHARHGHRKDPSLFCRVKKAFKCKCGKSYRTSHKLRAHMIVHHSTSDLLKQGTPVSLTGTGIGSVMSIQKVSASAPVMTNAVFSMAAPGNQSCITTGAFPGQSLNLVPVTVTTTKQGQITLTSTGATLQLIGCPQAEMMTTESKAE</sequence>
<evidence type="ECO:0000256" key="2">
    <source>
        <dbReference type="ARBA" id="ARBA00022737"/>
    </source>
</evidence>
<reference evidence="8" key="2">
    <citation type="submission" date="2020-11" db="EMBL/GenBank/DDBJ databases">
        <authorList>
            <person name="McCartney M.A."/>
            <person name="Auch B."/>
            <person name="Kono T."/>
            <person name="Mallez S."/>
            <person name="Becker A."/>
            <person name="Gohl D.M."/>
            <person name="Silverstein K.A.T."/>
            <person name="Koren S."/>
            <person name="Bechman K.B."/>
            <person name="Herman A."/>
            <person name="Abrahante J.E."/>
            <person name="Garbe J."/>
        </authorList>
    </citation>
    <scope>NUCLEOTIDE SEQUENCE</scope>
    <source>
        <strain evidence="8">Duluth1</strain>
        <tissue evidence="8">Whole animal</tissue>
    </source>
</reference>
<dbReference type="GO" id="GO:0008270">
    <property type="term" value="F:zinc ion binding"/>
    <property type="evidence" value="ECO:0007669"/>
    <property type="project" value="UniProtKB-KW"/>
</dbReference>
<dbReference type="Gene3D" id="3.30.160.60">
    <property type="entry name" value="Classic Zinc Finger"/>
    <property type="match status" value="2"/>
</dbReference>
<dbReference type="PANTHER" id="PTHR23057">
    <property type="entry name" value="JUXTAPOSED WITH ANOTHER ZINC FINGER PROTEIN 1"/>
    <property type="match status" value="1"/>
</dbReference>
<organism evidence="8 9">
    <name type="scientific">Dreissena polymorpha</name>
    <name type="common">Zebra mussel</name>
    <name type="synonym">Mytilus polymorpha</name>
    <dbReference type="NCBI Taxonomy" id="45954"/>
    <lineage>
        <taxon>Eukaryota</taxon>
        <taxon>Metazoa</taxon>
        <taxon>Spiralia</taxon>
        <taxon>Lophotrochozoa</taxon>
        <taxon>Mollusca</taxon>
        <taxon>Bivalvia</taxon>
        <taxon>Autobranchia</taxon>
        <taxon>Heteroconchia</taxon>
        <taxon>Euheterodonta</taxon>
        <taxon>Imparidentia</taxon>
        <taxon>Neoheterodontei</taxon>
        <taxon>Myida</taxon>
        <taxon>Dreissenoidea</taxon>
        <taxon>Dreissenidae</taxon>
        <taxon>Dreissena</taxon>
    </lineage>
</organism>
<dbReference type="SMART" id="SM00355">
    <property type="entry name" value="ZnF_C2H2"/>
    <property type="match status" value="3"/>
</dbReference>
<reference evidence="8" key="1">
    <citation type="journal article" date="2019" name="bioRxiv">
        <title>The Genome of the Zebra Mussel, Dreissena polymorpha: A Resource for Invasive Species Research.</title>
        <authorList>
            <person name="McCartney M.A."/>
            <person name="Auch B."/>
            <person name="Kono T."/>
            <person name="Mallez S."/>
            <person name="Zhang Y."/>
            <person name="Obille A."/>
            <person name="Becker A."/>
            <person name="Abrahante J.E."/>
            <person name="Garbe J."/>
            <person name="Badalamenti J.P."/>
            <person name="Herman A."/>
            <person name="Mangelson H."/>
            <person name="Liachko I."/>
            <person name="Sullivan S."/>
            <person name="Sone E.D."/>
            <person name="Koren S."/>
            <person name="Silverstein K.A.T."/>
            <person name="Beckman K.B."/>
            <person name="Gohl D.M."/>
        </authorList>
    </citation>
    <scope>NUCLEOTIDE SEQUENCE</scope>
    <source>
        <strain evidence="8">Duluth1</strain>
        <tissue evidence="8">Whole animal</tissue>
    </source>
</reference>
<evidence type="ECO:0000256" key="5">
    <source>
        <dbReference type="PROSITE-ProRule" id="PRU00042"/>
    </source>
</evidence>
<dbReference type="AlphaFoldDB" id="A0A9D4BPY1"/>
<dbReference type="InterPro" id="IPR036236">
    <property type="entry name" value="Znf_C2H2_sf"/>
</dbReference>
<dbReference type="Pfam" id="PF00096">
    <property type="entry name" value="zf-C2H2"/>
    <property type="match status" value="1"/>
</dbReference>
<evidence type="ECO:0000256" key="3">
    <source>
        <dbReference type="ARBA" id="ARBA00022771"/>
    </source>
</evidence>
<evidence type="ECO:0000313" key="9">
    <source>
        <dbReference type="Proteomes" id="UP000828390"/>
    </source>
</evidence>
<gene>
    <name evidence="8" type="ORF">DPMN_078126</name>
</gene>
<feature type="domain" description="C2H2-type" evidence="7">
    <location>
        <begin position="9"/>
        <end position="39"/>
    </location>
</feature>
<evidence type="ECO:0000256" key="1">
    <source>
        <dbReference type="ARBA" id="ARBA00022723"/>
    </source>
</evidence>
<proteinExistence type="predicted"/>